<gene>
    <name evidence="3" type="ORF">OU989_10800</name>
</gene>
<dbReference type="RefSeq" id="WP_274797162.1">
    <property type="nucleotide sequence ID" value="NZ_CP113527.1"/>
</dbReference>
<dbReference type="Proteomes" id="UP001219585">
    <property type="component" value="Chromosome"/>
</dbReference>
<sequence length="56" mass="5652">MMKKKKSMLSILGVLFLSLGLAGGASASASKPHYENDGGGGSSKPPSCVKAPCPMQ</sequence>
<organism evidence="3 4">
    <name type="scientific">Lysinibacillus irui</name>
    <dbReference type="NCBI Taxonomy" id="2998077"/>
    <lineage>
        <taxon>Bacteria</taxon>
        <taxon>Bacillati</taxon>
        <taxon>Bacillota</taxon>
        <taxon>Bacilli</taxon>
        <taxon>Bacillales</taxon>
        <taxon>Bacillaceae</taxon>
        <taxon>Lysinibacillus</taxon>
    </lineage>
</organism>
<evidence type="ECO:0000256" key="2">
    <source>
        <dbReference type="SAM" id="SignalP"/>
    </source>
</evidence>
<feature type="region of interest" description="Disordered" evidence="1">
    <location>
        <begin position="24"/>
        <end position="56"/>
    </location>
</feature>
<reference evidence="3" key="1">
    <citation type="submission" date="2022-11" db="EMBL/GenBank/DDBJ databases">
        <title>Lysinibacillus irui.</title>
        <authorList>
            <person name="Akintayo S.O."/>
        </authorList>
    </citation>
    <scope>NUCLEOTIDE SEQUENCE</scope>
    <source>
        <strain evidence="3">IRB4-01</strain>
    </source>
</reference>
<evidence type="ECO:0000313" key="3">
    <source>
        <dbReference type="EMBL" id="WDV08930.1"/>
    </source>
</evidence>
<keyword evidence="2" id="KW-0732">Signal</keyword>
<accession>A0AAJ5RW29</accession>
<dbReference type="AlphaFoldDB" id="A0AAJ5RW29"/>
<evidence type="ECO:0000313" key="4">
    <source>
        <dbReference type="Proteomes" id="UP001219585"/>
    </source>
</evidence>
<evidence type="ECO:0000256" key="1">
    <source>
        <dbReference type="SAM" id="MobiDB-lite"/>
    </source>
</evidence>
<proteinExistence type="predicted"/>
<dbReference type="KEGG" id="liu:OU989_10800"/>
<protein>
    <submittedName>
        <fullName evidence="3">Uncharacterized protein</fullName>
    </submittedName>
</protein>
<dbReference type="EMBL" id="CP113527">
    <property type="protein sequence ID" value="WDV08930.1"/>
    <property type="molecule type" value="Genomic_DNA"/>
</dbReference>
<feature type="signal peptide" evidence="2">
    <location>
        <begin position="1"/>
        <end position="27"/>
    </location>
</feature>
<feature type="chain" id="PRO_5042612258" evidence="2">
    <location>
        <begin position="28"/>
        <end position="56"/>
    </location>
</feature>
<name>A0AAJ5RW29_9BACI</name>